<feature type="domain" description="Neurotransmitter-gated ion-channel ligand-binding" evidence="4">
    <location>
        <begin position="2"/>
        <end position="147"/>
    </location>
</feature>
<dbReference type="GO" id="GO:0004888">
    <property type="term" value="F:transmembrane signaling receptor activity"/>
    <property type="evidence" value="ECO:0007669"/>
    <property type="project" value="InterPro"/>
</dbReference>
<feature type="transmembrane region" description="Helical" evidence="3">
    <location>
        <begin position="187"/>
        <end position="207"/>
    </location>
</feature>
<evidence type="ECO:0000259" key="4">
    <source>
        <dbReference type="Pfam" id="PF02931"/>
    </source>
</evidence>
<dbReference type="GO" id="GO:0005230">
    <property type="term" value="F:extracellular ligand-gated monoatomic ion channel activity"/>
    <property type="evidence" value="ECO:0007669"/>
    <property type="project" value="InterPro"/>
</dbReference>
<name>A0AAJ6QV76_9ACAR</name>
<reference evidence="6" key="1">
    <citation type="submission" date="2025-08" db="UniProtKB">
        <authorList>
            <consortium name="RefSeq"/>
        </authorList>
    </citation>
    <scope>IDENTIFICATION</scope>
</reference>
<dbReference type="Pfam" id="PF02931">
    <property type="entry name" value="Neur_chan_LBD"/>
    <property type="match status" value="1"/>
</dbReference>
<dbReference type="InterPro" id="IPR038050">
    <property type="entry name" value="Neuro_actylchol_rec"/>
</dbReference>
<sequence length="305" mass="34676">MVRPMRKDDQWMYIRAFLYVTGIRYVDVSADKFSIIMLVCLSWNDPRLKWVPRRFANIESIRVSAYSIWTPELVQTLSIGSISQNREFPLSVDYKGNVSDCMTREIVSNCYMDFYNFPYDTHDCDLALELTGMRIERLALEVDPVESYEEKNGEWHLLYRNISLDPSGPMVLTFSLTRASSHYKATVFMPTLAILLASVGASWIPSVHSRPRTSLLAGLLLINVLLSRHTCRLVEGTQTLPRIVLLQNGCLGFLTIGIISSCVAEFVHRTQSQWTASLKQMQGVVDYYLLPAAGIFLMVVNQIVS</sequence>
<evidence type="ECO:0000313" key="6">
    <source>
        <dbReference type="RefSeq" id="XP_003744942.1"/>
    </source>
</evidence>
<proteinExistence type="predicted"/>
<evidence type="ECO:0000256" key="3">
    <source>
        <dbReference type="SAM" id="Phobius"/>
    </source>
</evidence>
<dbReference type="GeneID" id="100907384"/>
<dbReference type="Gene3D" id="1.20.58.390">
    <property type="entry name" value="Neurotransmitter-gated ion-channel transmembrane domain"/>
    <property type="match status" value="1"/>
</dbReference>
<accession>A0AAJ6QV76</accession>
<protein>
    <submittedName>
        <fullName evidence="6">Acetylcholine receptor subunit beta</fullName>
    </submittedName>
</protein>
<dbReference type="InterPro" id="IPR018000">
    <property type="entry name" value="Neurotransmitter_ion_chnl_CS"/>
</dbReference>
<feature type="transmembrane region" description="Helical" evidence="3">
    <location>
        <begin position="287"/>
        <end position="304"/>
    </location>
</feature>
<evidence type="ECO:0000256" key="1">
    <source>
        <dbReference type="ARBA" id="ARBA00004141"/>
    </source>
</evidence>
<dbReference type="Proteomes" id="UP000694867">
    <property type="component" value="Unplaced"/>
</dbReference>
<evidence type="ECO:0000313" key="5">
    <source>
        <dbReference type="Proteomes" id="UP000694867"/>
    </source>
</evidence>
<keyword evidence="2 3" id="KW-0472">Membrane</keyword>
<organism evidence="5 6">
    <name type="scientific">Galendromus occidentalis</name>
    <name type="common">western predatory mite</name>
    <dbReference type="NCBI Taxonomy" id="34638"/>
    <lineage>
        <taxon>Eukaryota</taxon>
        <taxon>Metazoa</taxon>
        <taxon>Ecdysozoa</taxon>
        <taxon>Arthropoda</taxon>
        <taxon>Chelicerata</taxon>
        <taxon>Arachnida</taxon>
        <taxon>Acari</taxon>
        <taxon>Parasitiformes</taxon>
        <taxon>Mesostigmata</taxon>
        <taxon>Gamasina</taxon>
        <taxon>Phytoseioidea</taxon>
        <taxon>Phytoseiidae</taxon>
        <taxon>Typhlodrominae</taxon>
        <taxon>Galendromus</taxon>
    </lineage>
</organism>
<keyword evidence="3" id="KW-0812">Transmembrane</keyword>
<dbReference type="PANTHER" id="PTHR18945">
    <property type="entry name" value="NEUROTRANSMITTER GATED ION CHANNEL"/>
    <property type="match status" value="1"/>
</dbReference>
<feature type="transmembrane region" description="Helical" evidence="3">
    <location>
        <begin position="243"/>
        <end position="267"/>
    </location>
</feature>
<dbReference type="KEGG" id="goe:100907384"/>
<dbReference type="PROSITE" id="PS00236">
    <property type="entry name" value="NEUROTR_ION_CHANNEL"/>
    <property type="match status" value="1"/>
</dbReference>
<dbReference type="CDD" id="cd18989">
    <property type="entry name" value="LGIC_ECD_cation"/>
    <property type="match status" value="1"/>
</dbReference>
<dbReference type="AlphaFoldDB" id="A0AAJ6QV76"/>
<dbReference type="RefSeq" id="XP_003744942.1">
    <property type="nucleotide sequence ID" value="XM_003744894.1"/>
</dbReference>
<evidence type="ECO:0000256" key="2">
    <source>
        <dbReference type="ARBA" id="ARBA00023136"/>
    </source>
</evidence>
<dbReference type="GO" id="GO:0016020">
    <property type="term" value="C:membrane"/>
    <property type="evidence" value="ECO:0007669"/>
    <property type="project" value="UniProtKB-SubCell"/>
</dbReference>
<dbReference type="InterPro" id="IPR006201">
    <property type="entry name" value="Neur_channel"/>
</dbReference>
<dbReference type="Gene3D" id="2.70.170.10">
    <property type="entry name" value="Neurotransmitter-gated ion-channel ligand-binding domain"/>
    <property type="match status" value="1"/>
</dbReference>
<gene>
    <name evidence="6" type="primary">LOC100907384</name>
</gene>
<keyword evidence="6" id="KW-0675">Receptor</keyword>
<keyword evidence="5" id="KW-1185">Reference proteome</keyword>
<dbReference type="InterPro" id="IPR036734">
    <property type="entry name" value="Neur_chan_lig-bd_sf"/>
</dbReference>
<comment type="subcellular location">
    <subcellularLocation>
        <location evidence="1">Membrane</location>
        <topology evidence="1">Multi-pass membrane protein</topology>
    </subcellularLocation>
</comment>
<dbReference type="SUPFAM" id="SSF63712">
    <property type="entry name" value="Nicotinic receptor ligand binding domain-like"/>
    <property type="match status" value="1"/>
</dbReference>
<keyword evidence="3" id="KW-1133">Transmembrane helix</keyword>
<dbReference type="InterPro" id="IPR006202">
    <property type="entry name" value="Neur_chan_lig-bd"/>
</dbReference>